<dbReference type="InterPro" id="IPR050411">
    <property type="entry name" value="AlphaKG_dependent_hydroxylases"/>
</dbReference>
<name>A0AAV9NTB8_9EURO</name>
<feature type="domain" description="TauD/TfdA-like" evidence="2">
    <location>
        <begin position="95"/>
        <end position="351"/>
    </location>
</feature>
<dbReference type="Proteomes" id="UP001358417">
    <property type="component" value="Unassembled WGS sequence"/>
</dbReference>
<protein>
    <recommendedName>
        <fullName evidence="2">TauD/TfdA-like domain-containing protein</fullName>
    </recommendedName>
</protein>
<reference evidence="3 4" key="1">
    <citation type="submission" date="2023-08" db="EMBL/GenBank/DDBJ databases">
        <title>Black Yeasts Isolated from many extreme environments.</title>
        <authorList>
            <person name="Coleine C."/>
            <person name="Stajich J.E."/>
            <person name="Selbmann L."/>
        </authorList>
    </citation>
    <scope>NUCLEOTIDE SEQUENCE [LARGE SCALE GENOMIC DNA]</scope>
    <source>
        <strain evidence="3 4">CCFEE 5792</strain>
    </source>
</reference>
<dbReference type="FunFam" id="3.60.130.10:FF:000011">
    <property type="entry name" value="Taurine catabolism dioxygenase TauD"/>
    <property type="match status" value="1"/>
</dbReference>
<dbReference type="PANTHER" id="PTHR10696">
    <property type="entry name" value="GAMMA-BUTYROBETAINE HYDROXYLASE-RELATED"/>
    <property type="match status" value="1"/>
</dbReference>
<dbReference type="GO" id="GO:0016491">
    <property type="term" value="F:oxidoreductase activity"/>
    <property type="evidence" value="ECO:0007669"/>
    <property type="project" value="UniProtKB-KW"/>
</dbReference>
<dbReference type="Gene3D" id="3.60.130.10">
    <property type="entry name" value="Clavaminate synthase-like"/>
    <property type="match status" value="1"/>
</dbReference>
<dbReference type="Pfam" id="PF02668">
    <property type="entry name" value="TauD"/>
    <property type="match status" value="1"/>
</dbReference>
<evidence type="ECO:0000259" key="2">
    <source>
        <dbReference type="Pfam" id="PF02668"/>
    </source>
</evidence>
<keyword evidence="1" id="KW-0560">Oxidoreductase</keyword>
<gene>
    <name evidence="3" type="ORF">LTR84_005284</name>
</gene>
<dbReference type="PANTHER" id="PTHR10696:SF54">
    <property type="entry name" value="FAMILY OXIDOREDUCTASE, PUTATIVE (AFU_ORTHOLOGUE AFUA_4G13850)-RELATED"/>
    <property type="match status" value="1"/>
</dbReference>
<evidence type="ECO:0000313" key="4">
    <source>
        <dbReference type="Proteomes" id="UP001358417"/>
    </source>
</evidence>
<accession>A0AAV9NTB8</accession>
<dbReference type="SUPFAM" id="SSF51197">
    <property type="entry name" value="Clavaminate synthase-like"/>
    <property type="match status" value="1"/>
</dbReference>
<dbReference type="InterPro" id="IPR003819">
    <property type="entry name" value="TauD/TfdA-like"/>
</dbReference>
<dbReference type="RefSeq" id="XP_064711479.1">
    <property type="nucleotide sequence ID" value="XM_064848855.1"/>
</dbReference>
<evidence type="ECO:0000256" key="1">
    <source>
        <dbReference type="ARBA" id="ARBA00023002"/>
    </source>
</evidence>
<dbReference type="GeneID" id="89973462"/>
<evidence type="ECO:0000313" key="3">
    <source>
        <dbReference type="EMBL" id="KAK5063207.1"/>
    </source>
</evidence>
<dbReference type="AlphaFoldDB" id="A0AAV9NTB8"/>
<proteinExistence type="predicted"/>
<dbReference type="InterPro" id="IPR042098">
    <property type="entry name" value="TauD-like_sf"/>
</dbReference>
<dbReference type="EMBL" id="JAVRRD010000002">
    <property type="protein sequence ID" value="KAK5063207.1"/>
    <property type="molecule type" value="Genomic_DNA"/>
</dbReference>
<keyword evidence="4" id="KW-1185">Reference proteome</keyword>
<organism evidence="3 4">
    <name type="scientific">Exophiala bonariae</name>
    <dbReference type="NCBI Taxonomy" id="1690606"/>
    <lineage>
        <taxon>Eukaryota</taxon>
        <taxon>Fungi</taxon>
        <taxon>Dikarya</taxon>
        <taxon>Ascomycota</taxon>
        <taxon>Pezizomycotina</taxon>
        <taxon>Eurotiomycetes</taxon>
        <taxon>Chaetothyriomycetidae</taxon>
        <taxon>Chaetothyriales</taxon>
        <taxon>Herpotrichiellaceae</taxon>
        <taxon>Exophiala</taxon>
    </lineage>
</organism>
<comment type="caution">
    <text evidence="3">The sequence shown here is derived from an EMBL/GenBank/DDBJ whole genome shotgun (WGS) entry which is preliminary data.</text>
</comment>
<sequence length="356" mass="39510">MAAATVAVALPPGPLGQPDISYAPDLVKFAARTRRRHETEQLEKALPAGFPKKLVSDLVWEGRDLVDKYDWTYELTTEEVEEIEAGLSHFQALNQPLGFISQDTFPLPKLHSTLRKISFELHHGHGFKVLRGLPVTKHSREENLIIYAGVSSHIASIRGRQDNQFEGKPADVVLNHIKDLSSTADKDKIGAPAYTTDKQVFHTDSGDIVSLFALSTAAEGGVSRLASTWRVYNELAETRPDLIRTLAEPWPADNFGNKETPFESRPLLYHEPASGSNPERVLLQYARRSFTGFGALPRSANIPAITEAQAEALDALHFLGERFNVGLDFRQGDVQYVNNLAVFHARDAFKDTSTQQ</sequence>